<keyword evidence="4" id="KW-0805">Transcription regulation</keyword>
<comment type="caution">
    <text evidence="11">The sequence shown here is derived from an EMBL/GenBank/DDBJ whole genome shotgun (WGS) entry which is preliminary data.</text>
</comment>
<dbReference type="PANTHER" id="PTHR47782:SF1">
    <property type="entry name" value="PYRIMIDINE PATHWAY REGULATORY PROTEIN 1"/>
    <property type="match status" value="1"/>
</dbReference>
<dbReference type="InterPro" id="IPR001138">
    <property type="entry name" value="Zn2Cys6_DnaBD"/>
</dbReference>
<feature type="compositionally biased region" description="Basic and acidic residues" evidence="9">
    <location>
        <begin position="192"/>
        <end position="201"/>
    </location>
</feature>
<evidence type="ECO:0000256" key="5">
    <source>
        <dbReference type="ARBA" id="ARBA00023125"/>
    </source>
</evidence>
<evidence type="ECO:0000256" key="9">
    <source>
        <dbReference type="SAM" id="MobiDB-lite"/>
    </source>
</evidence>
<accession>A0A9W6T6Q5</accession>
<gene>
    <name evidence="11" type="ORF">Cboi02_000557500</name>
</gene>
<evidence type="ECO:0000256" key="8">
    <source>
        <dbReference type="SAM" id="Coils"/>
    </source>
</evidence>
<dbReference type="InterPro" id="IPR052202">
    <property type="entry name" value="Yeast_MetPath_Reg"/>
</dbReference>
<evidence type="ECO:0000313" key="12">
    <source>
        <dbReference type="Proteomes" id="UP001165120"/>
    </source>
</evidence>
<comment type="subcellular location">
    <subcellularLocation>
        <location evidence="1">Nucleus</location>
    </subcellularLocation>
</comment>
<dbReference type="InterPro" id="IPR036864">
    <property type="entry name" value="Zn2-C6_fun-type_DNA-bd_sf"/>
</dbReference>
<reference evidence="11" key="1">
    <citation type="submission" date="2023-04" db="EMBL/GenBank/DDBJ databases">
        <title>Candida boidinii NBRC 10035.</title>
        <authorList>
            <person name="Ichikawa N."/>
            <person name="Sato H."/>
            <person name="Tonouchi N."/>
        </authorList>
    </citation>
    <scope>NUCLEOTIDE SEQUENCE</scope>
    <source>
        <strain evidence="11">NBRC 10035</strain>
    </source>
</reference>
<evidence type="ECO:0000313" key="11">
    <source>
        <dbReference type="EMBL" id="GME77587.1"/>
    </source>
</evidence>
<dbReference type="GO" id="GO:0005634">
    <property type="term" value="C:nucleus"/>
    <property type="evidence" value="ECO:0007669"/>
    <property type="project" value="UniProtKB-SubCell"/>
</dbReference>
<keyword evidence="6" id="KW-0804">Transcription</keyword>
<dbReference type="GO" id="GO:0000981">
    <property type="term" value="F:DNA-binding transcription factor activity, RNA polymerase II-specific"/>
    <property type="evidence" value="ECO:0007669"/>
    <property type="project" value="InterPro"/>
</dbReference>
<name>A0A9W6T6Q5_CANBO</name>
<evidence type="ECO:0000256" key="2">
    <source>
        <dbReference type="ARBA" id="ARBA00022723"/>
    </source>
</evidence>
<keyword evidence="5" id="KW-0238">DNA-binding</keyword>
<protein>
    <submittedName>
        <fullName evidence="11">Unnamed protein product</fullName>
    </submittedName>
</protein>
<evidence type="ECO:0000256" key="4">
    <source>
        <dbReference type="ARBA" id="ARBA00023015"/>
    </source>
</evidence>
<feature type="coiled-coil region" evidence="8">
    <location>
        <begin position="114"/>
        <end position="141"/>
    </location>
</feature>
<evidence type="ECO:0000259" key="10">
    <source>
        <dbReference type="PROSITE" id="PS50048"/>
    </source>
</evidence>
<dbReference type="Pfam" id="PF00172">
    <property type="entry name" value="Zn_clus"/>
    <property type="match status" value="1"/>
</dbReference>
<dbReference type="SUPFAM" id="SSF57701">
    <property type="entry name" value="Zn2/Cys6 DNA-binding domain"/>
    <property type="match status" value="1"/>
</dbReference>
<evidence type="ECO:0000256" key="7">
    <source>
        <dbReference type="ARBA" id="ARBA00023242"/>
    </source>
</evidence>
<dbReference type="Gene3D" id="4.10.240.10">
    <property type="entry name" value="Zn(2)-C6 fungal-type DNA-binding domain"/>
    <property type="match status" value="1"/>
</dbReference>
<keyword evidence="3" id="KW-0862">Zinc</keyword>
<dbReference type="GO" id="GO:0043565">
    <property type="term" value="F:sequence-specific DNA binding"/>
    <property type="evidence" value="ECO:0007669"/>
    <property type="project" value="TreeGrafter"/>
</dbReference>
<dbReference type="Proteomes" id="UP001165120">
    <property type="component" value="Unassembled WGS sequence"/>
</dbReference>
<organism evidence="11 12">
    <name type="scientific">Candida boidinii</name>
    <name type="common">Yeast</name>
    <dbReference type="NCBI Taxonomy" id="5477"/>
    <lineage>
        <taxon>Eukaryota</taxon>
        <taxon>Fungi</taxon>
        <taxon>Dikarya</taxon>
        <taxon>Ascomycota</taxon>
        <taxon>Saccharomycotina</taxon>
        <taxon>Pichiomycetes</taxon>
        <taxon>Pichiales</taxon>
        <taxon>Pichiaceae</taxon>
        <taxon>Ogataea</taxon>
        <taxon>Ogataea/Candida clade</taxon>
    </lineage>
</organism>
<feature type="compositionally biased region" description="Basic and acidic residues" evidence="9">
    <location>
        <begin position="148"/>
        <end position="169"/>
    </location>
</feature>
<evidence type="ECO:0000256" key="3">
    <source>
        <dbReference type="ARBA" id="ARBA00022833"/>
    </source>
</evidence>
<dbReference type="EMBL" id="BSXN01002773">
    <property type="protein sequence ID" value="GME77587.1"/>
    <property type="molecule type" value="Genomic_DNA"/>
</dbReference>
<dbReference type="CDD" id="cd15485">
    <property type="entry name" value="ZIP_Cat8"/>
    <property type="match status" value="1"/>
</dbReference>
<feature type="compositionally biased region" description="Low complexity" evidence="9">
    <location>
        <begin position="1"/>
        <end position="24"/>
    </location>
</feature>
<feature type="region of interest" description="Disordered" evidence="9">
    <location>
        <begin position="1"/>
        <end position="61"/>
    </location>
</feature>
<dbReference type="SMART" id="SM00066">
    <property type="entry name" value="GAL4"/>
    <property type="match status" value="1"/>
</dbReference>
<dbReference type="FunFam" id="4.10.240.10:FF:000007">
    <property type="entry name" value="C6 transcription factor FacB"/>
    <property type="match status" value="1"/>
</dbReference>
<dbReference type="CDD" id="cd00067">
    <property type="entry name" value="GAL4"/>
    <property type="match status" value="1"/>
</dbReference>
<feature type="compositionally biased region" description="Low complexity" evidence="9">
    <location>
        <begin position="221"/>
        <end position="238"/>
    </location>
</feature>
<dbReference type="PROSITE" id="PS00463">
    <property type="entry name" value="ZN2_CY6_FUNGAL_1"/>
    <property type="match status" value="1"/>
</dbReference>
<keyword evidence="12" id="KW-1185">Reference proteome</keyword>
<dbReference type="GO" id="GO:0008270">
    <property type="term" value="F:zinc ion binding"/>
    <property type="evidence" value="ECO:0007669"/>
    <property type="project" value="InterPro"/>
</dbReference>
<dbReference type="PANTHER" id="PTHR47782">
    <property type="entry name" value="ZN(II)2CYS6 TRANSCRIPTION FACTOR (EUROFUNG)-RELATED"/>
    <property type="match status" value="1"/>
</dbReference>
<dbReference type="GO" id="GO:0045944">
    <property type="term" value="P:positive regulation of transcription by RNA polymerase II"/>
    <property type="evidence" value="ECO:0007669"/>
    <property type="project" value="TreeGrafter"/>
</dbReference>
<proteinExistence type="predicted"/>
<evidence type="ECO:0000256" key="1">
    <source>
        <dbReference type="ARBA" id="ARBA00004123"/>
    </source>
</evidence>
<dbReference type="AlphaFoldDB" id="A0A9W6T6Q5"/>
<keyword evidence="2" id="KW-0479">Metal-binding</keyword>
<feature type="domain" description="Zn(2)-C6 fungal-type" evidence="10">
    <location>
        <begin position="70"/>
        <end position="100"/>
    </location>
</feature>
<keyword evidence="8" id="KW-0175">Coiled coil</keyword>
<sequence length="582" mass="65018">MAGVKQKTQRPPSKSKSSTPSKSPEIQSNPSIPKDTPNDPTPNPSSNGTTVKKTKTIRTPGSSIERVAQACDRCRSKKTRCDGKRPQCSNCAAVGLECKISDKLSRRAFPRGYTETLEERIRELEFENKKLQKLIDLKNEQFELKNKLDNNKDTNKDNNKDNNNKDTKHTTTTTTTTGKIENPTDDSDDPLNDTKIDKIKSEQINNDIDMSDNEDNEIPQSSLTSTNNATTNNISNENGDSKLNIANLNLLNSQKGYKSMEEHLHDETCGCGNYPHSVHNRPVSIAGSVDIDNGELSDDDSLLQVPIGNGINHGKPHSLNGQLDNYSSDSVNINNANNNISNSSNNIMYNNNNNNTLNNGNFPTNGNQSQNMPIRSVEDLRSRYGYNNLSFEQSNAPGAAAAVSLQNKLKAKNFMNLANLIASSIPRSTEETLFIPALLAKIVNVHSFNSNAPFLTSRSIALLKESFDEKNTHNSYNNTANPNNNSQFQHINYKYLDFNKLKSKESVDFFENLNLPNHLNLDMFISIFFDTWNTIIPILNKQIFMNNYLKFNKSRENGFNDGEMYGLEKFGELLLIITTLAN</sequence>
<keyword evidence="7" id="KW-0539">Nucleus</keyword>
<feature type="region of interest" description="Disordered" evidence="9">
    <location>
        <begin position="148"/>
        <end position="240"/>
    </location>
</feature>
<evidence type="ECO:0000256" key="6">
    <source>
        <dbReference type="ARBA" id="ARBA00023163"/>
    </source>
</evidence>
<dbReference type="PROSITE" id="PS50048">
    <property type="entry name" value="ZN2_CY6_FUNGAL_2"/>
    <property type="match status" value="1"/>
</dbReference>